<proteinExistence type="predicted"/>
<dbReference type="EMBL" id="WXYO01000006">
    <property type="protein sequence ID" value="NAS13065.1"/>
    <property type="molecule type" value="Genomic_DNA"/>
</dbReference>
<dbReference type="PROSITE" id="PS51257">
    <property type="entry name" value="PROKAR_LIPOPROTEIN"/>
    <property type="match status" value="1"/>
</dbReference>
<comment type="caution">
    <text evidence="2">The sequence shown here is derived from an EMBL/GenBank/DDBJ whole genome shotgun (WGS) entry which is preliminary data.</text>
</comment>
<dbReference type="Proteomes" id="UP000475249">
    <property type="component" value="Unassembled WGS sequence"/>
</dbReference>
<reference evidence="2 3" key="1">
    <citation type="submission" date="2020-01" db="EMBL/GenBank/DDBJ databases">
        <title>Bacteria diversity of Porities sp.</title>
        <authorList>
            <person name="Wang G."/>
        </authorList>
    </citation>
    <scope>NUCLEOTIDE SEQUENCE [LARGE SCALE GENOMIC DNA]</scope>
    <source>
        <strain evidence="2 3">R33</strain>
    </source>
</reference>
<dbReference type="AlphaFoldDB" id="A0A6L9EEB2"/>
<organism evidence="2 3">
    <name type="scientific">Poritiphilus flavus</name>
    <dbReference type="NCBI Taxonomy" id="2697053"/>
    <lineage>
        <taxon>Bacteria</taxon>
        <taxon>Pseudomonadati</taxon>
        <taxon>Bacteroidota</taxon>
        <taxon>Flavobacteriia</taxon>
        <taxon>Flavobacteriales</taxon>
        <taxon>Flavobacteriaceae</taxon>
        <taxon>Poritiphilus</taxon>
    </lineage>
</organism>
<sequence>MIARYISNLFLLTGVFLGFQACVEPFEATTEQFENALVVDARLTDENRVQVIYLSRTFPFESEIAAAETNASVSLIDESGNRMEFLESEAGTYRSTGPMQLSVGTRYQLEIQTSDGMNYLSDPEELPSPVAIGDIQAIRRPDDLGEDGIAILVDAEGASGGTNFYRYEYEETFKIIAPDYNPFEWDEVDDVFFADGDGYEVTVAPRTEEAQTCFGTQHSLDLILASTADLSTNELDDFEVRFLKSDNYTISHRYSILVKQYHQTAEANSYFTTLEDFSSSESVFTSTQPGFLGGNIRAVNTENALVLGYFELSSYSEKRFFFNYRDFYPDEDLPPYAINCAPLGSPPLYPEGFHFTFIDGELVVDGTAGSPLISAIKAGLIDYVGDNPTYGEVIDEEGNRDRAPFYTKSKACVDCRELGSNVVPDFWIEE</sequence>
<accession>A0A6L9EEB2</accession>
<feature type="chain" id="PRO_5027124023" evidence="1">
    <location>
        <begin position="22"/>
        <end position="430"/>
    </location>
</feature>
<dbReference type="RefSeq" id="WP_161436108.1">
    <property type="nucleotide sequence ID" value="NZ_WXYO01000006.1"/>
</dbReference>
<keyword evidence="3" id="KW-1185">Reference proteome</keyword>
<evidence type="ECO:0000256" key="1">
    <source>
        <dbReference type="SAM" id="SignalP"/>
    </source>
</evidence>
<name>A0A6L9EEB2_9FLAO</name>
<dbReference type="Pfam" id="PF14054">
    <property type="entry name" value="DUF4249"/>
    <property type="match status" value="1"/>
</dbReference>
<dbReference type="InterPro" id="IPR025345">
    <property type="entry name" value="DUF4249"/>
</dbReference>
<evidence type="ECO:0000313" key="3">
    <source>
        <dbReference type="Proteomes" id="UP000475249"/>
    </source>
</evidence>
<keyword evidence="1" id="KW-0732">Signal</keyword>
<feature type="signal peptide" evidence="1">
    <location>
        <begin position="1"/>
        <end position="21"/>
    </location>
</feature>
<gene>
    <name evidence="2" type="ORF">GTQ38_13705</name>
</gene>
<evidence type="ECO:0000313" key="2">
    <source>
        <dbReference type="EMBL" id="NAS13065.1"/>
    </source>
</evidence>
<protein>
    <submittedName>
        <fullName evidence="2">DUF4249 family protein</fullName>
    </submittedName>
</protein>